<feature type="compositionally biased region" description="Gly residues" evidence="15">
    <location>
        <begin position="987"/>
        <end position="1002"/>
    </location>
</feature>
<dbReference type="InterPro" id="IPR001878">
    <property type="entry name" value="Znf_CCHC"/>
</dbReference>
<keyword evidence="9" id="KW-0175">Coiled coil</keyword>
<feature type="region of interest" description="Disordered" evidence="15">
    <location>
        <begin position="421"/>
        <end position="472"/>
    </location>
</feature>
<evidence type="ECO:0000256" key="8">
    <source>
        <dbReference type="ARBA" id="ARBA00022839"/>
    </source>
</evidence>
<evidence type="ECO:0000256" key="2">
    <source>
        <dbReference type="ARBA" id="ARBA00006994"/>
    </source>
</evidence>
<dbReference type="Gene3D" id="3.40.50.12390">
    <property type="match status" value="2"/>
</dbReference>
<keyword evidence="14" id="KW-0479">Metal-binding</keyword>
<dbReference type="Pfam" id="PF17846">
    <property type="entry name" value="XRN_M"/>
    <property type="match status" value="2"/>
</dbReference>
<dbReference type="GO" id="GO:0000956">
    <property type="term" value="P:nuclear-transcribed mRNA catabolic process"/>
    <property type="evidence" value="ECO:0007669"/>
    <property type="project" value="TreeGrafter"/>
</dbReference>
<feature type="compositionally biased region" description="Basic and acidic residues" evidence="15">
    <location>
        <begin position="138"/>
        <end position="155"/>
    </location>
</feature>
<evidence type="ECO:0000313" key="18">
    <source>
        <dbReference type="Proteomes" id="UP001151582"/>
    </source>
</evidence>
<keyword evidence="5 13" id="KW-0507">mRNA processing</keyword>
<dbReference type="GO" id="GO:0006364">
    <property type="term" value="P:rRNA processing"/>
    <property type="evidence" value="ECO:0007669"/>
    <property type="project" value="UniProtKB-KW"/>
</dbReference>
<dbReference type="SMART" id="SM00343">
    <property type="entry name" value="ZnF_C2HC"/>
    <property type="match status" value="1"/>
</dbReference>
<evidence type="ECO:0000259" key="16">
    <source>
        <dbReference type="PROSITE" id="PS50158"/>
    </source>
</evidence>
<feature type="compositionally biased region" description="Low complexity" evidence="15">
    <location>
        <begin position="644"/>
        <end position="657"/>
    </location>
</feature>
<keyword evidence="3" id="KW-0804">Transcription</keyword>
<feature type="domain" description="CCHC-type" evidence="16">
    <location>
        <begin position="265"/>
        <end position="280"/>
    </location>
</feature>
<feature type="region of interest" description="Disordered" evidence="15">
    <location>
        <begin position="506"/>
        <end position="594"/>
    </location>
</feature>
<evidence type="ECO:0000256" key="14">
    <source>
        <dbReference type="PROSITE-ProRule" id="PRU00047"/>
    </source>
</evidence>
<gene>
    <name evidence="17" type="primary">RAT1</name>
    <name evidence="17" type="ORF">H4R34_002501</name>
</gene>
<evidence type="ECO:0000256" key="5">
    <source>
        <dbReference type="ARBA" id="ARBA00022664"/>
    </source>
</evidence>
<dbReference type="InterPro" id="IPR027073">
    <property type="entry name" value="5_3_exoribonuclease"/>
</dbReference>
<reference evidence="17" key="1">
    <citation type="submission" date="2022-07" db="EMBL/GenBank/DDBJ databases">
        <title>Phylogenomic reconstructions and comparative analyses of Kickxellomycotina fungi.</title>
        <authorList>
            <person name="Reynolds N.K."/>
            <person name="Stajich J.E."/>
            <person name="Barry K."/>
            <person name="Grigoriev I.V."/>
            <person name="Crous P."/>
            <person name="Smith M.E."/>
        </authorList>
    </citation>
    <scope>NUCLEOTIDE SEQUENCE</scope>
    <source>
        <strain evidence="17">RSA 567</strain>
    </source>
</reference>
<feature type="compositionally biased region" description="Basic and acidic residues" evidence="15">
    <location>
        <begin position="421"/>
        <end position="435"/>
    </location>
</feature>
<dbReference type="InterPro" id="IPR041412">
    <property type="entry name" value="Xrn1_helical"/>
</dbReference>
<dbReference type="GO" id="GO:0004534">
    <property type="term" value="F:5'-3' RNA exonuclease activity"/>
    <property type="evidence" value="ECO:0007669"/>
    <property type="project" value="UniProtKB-UniRule"/>
</dbReference>
<comment type="function">
    <text evidence="11">Possesses 5'-&gt;3' exoribonuclease activity. Required for the processing of nuclear mRNA and rRNA precursors. May promote the termination of transcription by RNA polymerase II. Essential for vegetative cell growth and chromosome segregation.</text>
</comment>
<evidence type="ECO:0000256" key="7">
    <source>
        <dbReference type="ARBA" id="ARBA00022801"/>
    </source>
</evidence>
<sequence length="1129" mass="124661">MGVPSFFRWLVRKYPKITDDVVEEQPTIVNGHPIPINTLGENPNGMEFDNLYLDMNGIIHPCCHPQGKPAPATVDEMMIEIFKYIDRLFNMVRPRKVIYMAIDGVAPRAKMNQQRSRRFRAVLEASLMAEEASNEGNPDEKANAEGGAGDDKPKLKFDSNTITPGTPFMAQVAESLRYYAAEKLNNDPGWKKLKVIISDASVPGEGEHKLMDFIRLQRLDPAYDPNTSHVLYGLDADLIMLALATHEPHFKILREDVTFELRGGKCLKCHKPGHKAAQCPMNAPRFDAVGDSASAQPEVTEPEAEEAEVIQPFIFLHVNILREYLNVQLRDTDSSMPFDLERSIDDWVFLCFFVGNDFLPHLPSLEIREGALDKLVTMWKTTVRKTQGYLTDSGKVNLDRVQLIMNQLGRVEPATFVRRREEELRRETREREREMAGAGRGRGRPSQESAPPQVAGAQLSNPLLPASKDSDALVRESNQSIVAQRRELLKGNKDAASKLRAELDQRLAGTDGQQPSDPTTAVAAPSEDNDTGDTNEPGSPHGTKRKASTLELPEDAADGDAKRVELSTNGSPMTMAVDNGGEDDEGPATDSASETMLEGTVLSDGMRTADSAADELTQGADGDAAEENGIEVEGAEDNGDGKADATSTTPTPSNTDTVLNKEDEVCMWEAGYKDRYYQSKFSVSAKDEQFVEAVVKAYVEGLCWVLKYYYQGCVSWKWYYPYHYAPFASDFKNIAKFDIKFELGFPINPIEQLMSVLPAASRASVPEEFGKLMTDPDSEVIDFYPERFQLDLNGKKFLWQAVALLPFIDEKRLHAALAKREHTLTEEERIRNTHGDPRLVISTENPMYGFVCDLYSSGGMGGADDGNTEQQQLVKLDPTEHGRIAGFIGRDPHCIPHTTFHSPFPAELGKGDISDDNSISVVYRLPMRKPAQHFVSGLLPGVRMPPRVLTDDDFQRLHRRFGGPRGADGGGGGYHSENWSQYHVPHRGGGGGYRGGRGGYGGRPPSSEPRQYYGHPPAQHGHRARPYPAPSTRPQPRPSYGSRYDSGGGGPNRTYHRPPSSASSGGGYGGYQHSRPRPRPGPGSGGPPYPRPSYRGRGASGGPPSRPYPRGSSGRPRPYSSRNRPSSRY</sequence>
<keyword evidence="10" id="KW-0539">Nucleus</keyword>
<feature type="compositionally biased region" description="Pro residues" evidence="15">
    <location>
        <begin position="1079"/>
        <end position="1091"/>
    </location>
</feature>
<comment type="subunit">
    <text evidence="12">Interacts with RAI1; the interaction is direct, stabilizes RAT1 protein structure and may stimulate its exoribonuclease activity. The interaction also stimulates RAI1 pyrophosphohydrolase activity, probably by recruiting it to mRNA substrates.</text>
</comment>
<dbReference type="CDD" id="cd18673">
    <property type="entry name" value="PIN_XRN1-2-like"/>
    <property type="match status" value="1"/>
</dbReference>
<dbReference type="PANTHER" id="PTHR12341:SF41">
    <property type="entry name" value="5'-3' EXORIBONUCLEASE 2"/>
    <property type="match status" value="1"/>
</dbReference>
<dbReference type="PROSITE" id="PS50158">
    <property type="entry name" value="ZF_CCHC"/>
    <property type="match status" value="1"/>
</dbReference>
<proteinExistence type="inferred from homology"/>
<evidence type="ECO:0000256" key="11">
    <source>
        <dbReference type="ARBA" id="ARBA00046137"/>
    </source>
</evidence>
<dbReference type="GO" id="GO:0006397">
    <property type="term" value="P:mRNA processing"/>
    <property type="evidence" value="ECO:0007669"/>
    <property type="project" value="UniProtKB-UniRule"/>
</dbReference>
<keyword evidence="6 13" id="KW-0540">Nuclease</keyword>
<feature type="compositionally biased region" description="Gly residues" evidence="15">
    <location>
        <begin position="963"/>
        <end position="974"/>
    </location>
</feature>
<dbReference type="GO" id="GO:0008270">
    <property type="term" value="F:zinc ion binding"/>
    <property type="evidence" value="ECO:0007669"/>
    <property type="project" value="UniProtKB-KW"/>
</dbReference>
<dbReference type="Proteomes" id="UP001151582">
    <property type="component" value="Unassembled WGS sequence"/>
</dbReference>
<protein>
    <recommendedName>
        <fullName evidence="13">5'-3' exoribonuclease</fullName>
        <ecNumber evidence="13">3.1.13.-</ecNumber>
    </recommendedName>
</protein>
<evidence type="ECO:0000256" key="3">
    <source>
        <dbReference type="ARBA" id="ARBA00022472"/>
    </source>
</evidence>
<comment type="function">
    <text evidence="13">Possesses 5'-&gt;3' exoribonuclease activity. May promote termination of transcription by RNA polymerase II.</text>
</comment>
<evidence type="ECO:0000256" key="9">
    <source>
        <dbReference type="ARBA" id="ARBA00023054"/>
    </source>
</evidence>
<dbReference type="Gene3D" id="1.25.40.1050">
    <property type="match status" value="1"/>
</dbReference>
<dbReference type="InterPro" id="IPR004859">
    <property type="entry name" value="Xrn1_N"/>
</dbReference>
<dbReference type="Pfam" id="PF03159">
    <property type="entry name" value="XRN_N"/>
    <property type="match status" value="1"/>
</dbReference>
<keyword evidence="14" id="KW-0862">Zinc</keyword>
<dbReference type="SUPFAM" id="SSF57756">
    <property type="entry name" value="Retrovirus zinc finger-like domains"/>
    <property type="match status" value="1"/>
</dbReference>
<keyword evidence="4" id="KW-0698">rRNA processing</keyword>
<dbReference type="FunFam" id="3.40.50.12390:FF:000003">
    <property type="entry name" value="5'-3' exoribonuclease"/>
    <property type="match status" value="1"/>
</dbReference>
<keyword evidence="14" id="KW-0863">Zinc-finger</keyword>
<dbReference type="GO" id="GO:0006353">
    <property type="term" value="P:DNA-templated transcription termination"/>
    <property type="evidence" value="ECO:0007669"/>
    <property type="project" value="UniProtKB-KW"/>
</dbReference>
<evidence type="ECO:0000256" key="13">
    <source>
        <dbReference type="PIRNR" id="PIRNR037239"/>
    </source>
</evidence>
<comment type="similarity">
    <text evidence="2 13">Belongs to the 5'-3' exonuclease family. XRN2/RAT1 subfamily.</text>
</comment>
<feature type="compositionally biased region" description="Low complexity" evidence="15">
    <location>
        <begin position="1108"/>
        <end position="1129"/>
    </location>
</feature>
<organism evidence="17 18">
    <name type="scientific">Dimargaris verticillata</name>
    <dbReference type="NCBI Taxonomy" id="2761393"/>
    <lineage>
        <taxon>Eukaryota</taxon>
        <taxon>Fungi</taxon>
        <taxon>Fungi incertae sedis</taxon>
        <taxon>Zoopagomycota</taxon>
        <taxon>Kickxellomycotina</taxon>
        <taxon>Dimargaritomycetes</taxon>
        <taxon>Dimargaritales</taxon>
        <taxon>Dimargaritaceae</taxon>
        <taxon>Dimargaris</taxon>
    </lineage>
</organism>
<keyword evidence="3" id="KW-0806">Transcription termination</keyword>
<keyword evidence="8 13" id="KW-0269">Exonuclease</keyword>
<dbReference type="PANTHER" id="PTHR12341">
    <property type="entry name" value="5'-&gt;3' EXORIBONUCLEASE"/>
    <property type="match status" value="1"/>
</dbReference>
<feature type="compositionally biased region" description="Pro residues" evidence="15">
    <location>
        <begin position="1027"/>
        <end position="1037"/>
    </location>
</feature>
<dbReference type="InterPro" id="IPR017151">
    <property type="entry name" value="Xrn2/3/4"/>
</dbReference>
<evidence type="ECO:0000256" key="15">
    <source>
        <dbReference type="SAM" id="MobiDB-lite"/>
    </source>
</evidence>
<keyword evidence="3" id="KW-0805">Transcription regulation</keyword>
<feature type="region of interest" description="Disordered" evidence="15">
    <location>
        <begin position="130"/>
        <end position="155"/>
    </location>
</feature>
<accession>A0A9W8B8Q1</accession>
<dbReference type="PIRSF" id="PIRSF037239">
    <property type="entry name" value="Exonuclease_Xrn2"/>
    <property type="match status" value="1"/>
</dbReference>
<dbReference type="GO" id="GO:0005634">
    <property type="term" value="C:nucleus"/>
    <property type="evidence" value="ECO:0007669"/>
    <property type="project" value="UniProtKB-SubCell"/>
</dbReference>
<evidence type="ECO:0000256" key="1">
    <source>
        <dbReference type="ARBA" id="ARBA00004123"/>
    </source>
</evidence>
<keyword evidence="18" id="KW-1185">Reference proteome</keyword>
<evidence type="ECO:0000313" key="17">
    <source>
        <dbReference type="EMBL" id="KAJ1980331.1"/>
    </source>
</evidence>
<dbReference type="GO" id="GO:0003723">
    <property type="term" value="F:RNA binding"/>
    <property type="evidence" value="ECO:0007669"/>
    <property type="project" value="TreeGrafter"/>
</dbReference>
<keyword evidence="7 13" id="KW-0378">Hydrolase</keyword>
<name>A0A9W8B8Q1_9FUNG</name>
<evidence type="ECO:0000256" key="10">
    <source>
        <dbReference type="ARBA" id="ARBA00023242"/>
    </source>
</evidence>
<dbReference type="EC" id="3.1.13.-" evidence="13"/>
<comment type="caution">
    <text evidence="17">The sequence shown here is derived from an EMBL/GenBank/DDBJ whole genome shotgun (WGS) entry which is preliminary data.</text>
</comment>
<feature type="region of interest" description="Disordered" evidence="15">
    <location>
        <begin position="633"/>
        <end position="657"/>
    </location>
</feature>
<comment type="subcellular location">
    <subcellularLocation>
        <location evidence="1">Nucleus</location>
    </subcellularLocation>
</comment>
<dbReference type="FunFam" id="1.25.40.1050:FF:000002">
    <property type="entry name" value="5'-3' exoribonuclease"/>
    <property type="match status" value="1"/>
</dbReference>
<dbReference type="EMBL" id="JANBQB010000174">
    <property type="protein sequence ID" value="KAJ1980331.1"/>
    <property type="molecule type" value="Genomic_DNA"/>
</dbReference>
<evidence type="ECO:0000256" key="4">
    <source>
        <dbReference type="ARBA" id="ARBA00022552"/>
    </source>
</evidence>
<dbReference type="InterPro" id="IPR036875">
    <property type="entry name" value="Znf_CCHC_sf"/>
</dbReference>
<evidence type="ECO:0000256" key="6">
    <source>
        <dbReference type="ARBA" id="ARBA00022722"/>
    </source>
</evidence>
<dbReference type="AlphaFoldDB" id="A0A9W8B8Q1"/>
<feature type="region of interest" description="Disordered" evidence="15">
    <location>
        <begin position="959"/>
        <end position="1129"/>
    </location>
</feature>
<evidence type="ECO:0000256" key="12">
    <source>
        <dbReference type="ARBA" id="ARBA00046943"/>
    </source>
</evidence>
<dbReference type="OrthoDB" id="372487at2759"/>